<reference evidence="2 3" key="1">
    <citation type="submission" date="2019-04" db="EMBL/GenBank/DDBJ databases">
        <title>Kribbella sp. NEAU-THZ 27 nov., a novel actinomycete isolated from soil.</title>
        <authorList>
            <person name="Duan L."/>
        </authorList>
    </citation>
    <scope>NUCLEOTIDE SEQUENCE [LARGE SCALE GENOMIC DNA]</scope>
    <source>
        <strain evidence="3">NEAU-THZ27</strain>
    </source>
</reference>
<feature type="compositionally biased region" description="Polar residues" evidence="1">
    <location>
        <begin position="1"/>
        <end position="10"/>
    </location>
</feature>
<evidence type="ECO:0000256" key="1">
    <source>
        <dbReference type="SAM" id="MobiDB-lite"/>
    </source>
</evidence>
<evidence type="ECO:0000313" key="3">
    <source>
        <dbReference type="Proteomes" id="UP000305836"/>
    </source>
</evidence>
<evidence type="ECO:0000313" key="2">
    <source>
        <dbReference type="EMBL" id="TKK76196.1"/>
    </source>
</evidence>
<dbReference type="PANTHER" id="PTHR39441:SF1">
    <property type="entry name" value="DUF2252 DOMAIN-CONTAINING PROTEIN"/>
    <property type="match status" value="1"/>
</dbReference>
<feature type="region of interest" description="Disordered" evidence="1">
    <location>
        <begin position="1"/>
        <end position="31"/>
    </location>
</feature>
<protein>
    <submittedName>
        <fullName evidence="2">DUF2252 domain-containing protein</fullName>
    </submittedName>
</protein>
<accession>A0A4U3LNW7</accession>
<comment type="caution">
    <text evidence="2">The sequence shown here is derived from an EMBL/GenBank/DDBJ whole genome shotgun (WGS) entry which is preliminary data.</text>
</comment>
<name>A0A4U3LNW7_9ACTN</name>
<dbReference type="AlphaFoldDB" id="A0A4U3LNW7"/>
<organism evidence="2 3">
    <name type="scientific">Kribbella jiaozuonensis</name>
    <dbReference type="NCBI Taxonomy" id="2575441"/>
    <lineage>
        <taxon>Bacteria</taxon>
        <taxon>Bacillati</taxon>
        <taxon>Actinomycetota</taxon>
        <taxon>Actinomycetes</taxon>
        <taxon>Propionibacteriales</taxon>
        <taxon>Kribbellaceae</taxon>
        <taxon>Kribbella</taxon>
    </lineage>
</organism>
<dbReference type="Pfam" id="PF10009">
    <property type="entry name" value="DUF2252"/>
    <property type="match status" value="1"/>
</dbReference>
<dbReference type="OrthoDB" id="1491115at2"/>
<gene>
    <name evidence="2" type="ORF">FDA38_27675</name>
</gene>
<proteinExistence type="predicted"/>
<keyword evidence="3" id="KW-1185">Reference proteome</keyword>
<dbReference type="EMBL" id="SZPZ01000004">
    <property type="protein sequence ID" value="TKK76196.1"/>
    <property type="molecule type" value="Genomic_DNA"/>
</dbReference>
<sequence length="500" mass="55226">MSARNATAASPTPLRAAPATRSARAGTGSVSTVRRLAPADRARLGLAARVVLPPREQAKLVLPPDRPDPVALFEEQARSRVPELVPVRHGRMMVSPFAFFRGNALGMATDLAAAPVSGLRVQLCGDAHLSNFGVFGSPERRLLFDINDFDETIAGPWEWDVKRLAASIAVAGRDNGFSRKERRRCVLETVRRYRDASAEFGTMRALDVWYARADIDEVEQTMRNKLTSSRRKNIDQALLKARGSGSLKAFTKLCEMTDDGVRIKAEPPLVVPIADLLPEAGRQELETGIKALLDQYRRSLPHELRTLLDQFEVVDLARKVVGVGSVGTRCWIVLLRGRDDGDPLFLQLKEAGPSVLKTKVPAAFRHRSAPRNEGERVVVGQRLMQAGSDIFLGWQRVDGIDGQTRDFYVRQLRDMKGSAAVEKLDPSGMTMYGQLCGWTLARAHARSGDRIALTTYLNSDDAFPEAMVEYAEAYADQNERDYQVFLAAIKSGRLEAETGL</sequence>
<dbReference type="InterPro" id="IPR018721">
    <property type="entry name" value="DUF2252"/>
</dbReference>
<dbReference type="Proteomes" id="UP000305836">
    <property type="component" value="Unassembled WGS sequence"/>
</dbReference>
<dbReference type="RefSeq" id="WP_137257065.1">
    <property type="nucleotide sequence ID" value="NZ_SZPZ01000004.1"/>
</dbReference>
<dbReference type="PANTHER" id="PTHR39441">
    <property type="entry name" value="DUF2252 DOMAIN-CONTAINING PROTEIN"/>
    <property type="match status" value="1"/>
</dbReference>